<keyword evidence="1" id="KW-0472">Membrane</keyword>
<dbReference type="Proteomes" id="UP000268051">
    <property type="component" value="Unassembled WGS sequence"/>
</dbReference>
<evidence type="ECO:0000313" key="3">
    <source>
        <dbReference type="Proteomes" id="UP000268051"/>
    </source>
</evidence>
<keyword evidence="1" id="KW-0812">Transmembrane</keyword>
<reference evidence="2 3" key="1">
    <citation type="submission" date="2018-10" db="EMBL/GenBank/DDBJ databases">
        <title>Horizontal transference of carbapenem resistance between Klebsiella pneumoniae and Kluyvera ascorbata during abdominal infection: a case report.</title>
        <authorList>
            <person name="Raro O.H.F."/>
            <person name="Lima-Morales D."/>
            <person name="Barth A.L."/>
            <person name="Paim T.G.S."/>
            <person name="Mott M.P."/>
            <person name="Riche C.V.W."/>
            <person name="Teixeira U.F."/>
            <person name="Waechter F."/>
            <person name="Dias C.A.G."/>
        </authorList>
    </citation>
    <scope>NUCLEOTIDE SEQUENCE [LARGE SCALE GENOMIC DNA]</scope>
    <source>
        <strain evidence="2 3">OT2</strain>
    </source>
</reference>
<protein>
    <submittedName>
        <fullName evidence="2">Uncharacterized protein</fullName>
    </submittedName>
</protein>
<organism evidence="2 3">
    <name type="scientific">Kluyvera ascorbata</name>
    <dbReference type="NCBI Taxonomy" id="51288"/>
    <lineage>
        <taxon>Bacteria</taxon>
        <taxon>Pseudomonadati</taxon>
        <taxon>Pseudomonadota</taxon>
        <taxon>Gammaproteobacteria</taxon>
        <taxon>Enterobacterales</taxon>
        <taxon>Enterobacteriaceae</taxon>
        <taxon>Kluyvera</taxon>
    </lineage>
</organism>
<feature type="transmembrane region" description="Helical" evidence="1">
    <location>
        <begin position="112"/>
        <end position="134"/>
    </location>
</feature>
<evidence type="ECO:0000256" key="1">
    <source>
        <dbReference type="SAM" id="Phobius"/>
    </source>
</evidence>
<evidence type="ECO:0000313" key="2">
    <source>
        <dbReference type="EMBL" id="ROU11567.1"/>
    </source>
</evidence>
<gene>
    <name evidence="2" type="ORF">EB837_18050</name>
</gene>
<keyword evidence="1" id="KW-1133">Transmembrane helix</keyword>
<sequence>MKDLWRIVTYRSCLSRDRAEFLKQDNWIGKQYSLIATPTGCYRVAVIPNLGRGAMLRGLDPRWRLLLERENPRTLLGKPGNITGANLTFDKLRIAAYGCHCNTGGYMTFREALVIAVVTSIIGPIVVALVCHFCNI</sequence>
<dbReference type="EMBL" id="RHFN01000022">
    <property type="protein sequence ID" value="ROU11567.1"/>
    <property type="molecule type" value="Genomic_DNA"/>
</dbReference>
<accession>A0A3N2RVV9</accession>
<name>A0A3N2RVV9_9ENTR</name>
<proteinExistence type="predicted"/>
<comment type="caution">
    <text evidence="2">The sequence shown here is derived from an EMBL/GenBank/DDBJ whole genome shotgun (WGS) entry which is preliminary data.</text>
</comment>
<dbReference type="AlphaFoldDB" id="A0A3N2RVV9"/>